<evidence type="ECO:0008006" key="9">
    <source>
        <dbReference type="Google" id="ProtNLM"/>
    </source>
</evidence>
<comment type="subcellular location">
    <subcellularLocation>
        <location evidence="1">Membrane</location>
    </subcellularLocation>
</comment>
<organism evidence="7 8">
    <name type="scientific">Gallus gallus</name>
    <name type="common">Chicken</name>
    <dbReference type="NCBI Taxonomy" id="9031"/>
    <lineage>
        <taxon>Eukaryota</taxon>
        <taxon>Metazoa</taxon>
        <taxon>Chordata</taxon>
        <taxon>Craniata</taxon>
        <taxon>Vertebrata</taxon>
        <taxon>Euteleostomi</taxon>
        <taxon>Archelosauria</taxon>
        <taxon>Archosauria</taxon>
        <taxon>Dinosauria</taxon>
        <taxon>Saurischia</taxon>
        <taxon>Theropoda</taxon>
        <taxon>Coelurosauria</taxon>
        <taxon>Aves</taxon>
        <taxon>Neognathae</taxon>
        <taxon>Galloanserae</taxon>
        <taxon>Galliformes</taxon>
        <taxon>Phasianidae</taxon>
        <taxon>Phasianinae</taxon>
        <taxon>Gallus</taxon>
    </lineage>
</organism>
<accession>A0A8V1AFC0</accession>
<dbReference type="InterPro" id="IPR013783">
    <property type="entry name" value="Ig-like_fold"/>
</dbReference>
<keyword evidence="2 6" id="KW-0732">Signal</keyword>
<reference evidence="7" key="3">
    <citation type="submission" date="2025-09" db="UniProtKB">
        <authorList>
            <consortium name="Ensembl"/>
        </authorList>
    </citation>
    <scope>IDENTIFICATION</scope>
    <source>
        <strain evidence="7">broiler</strain>
    </source>
</reference>
<sequence>MLWGRPDTFWCLLLTSFLQQASRVCAGDSTDVFGTEGKSATFHLQNLIGEYLTWSFHGEPILVIRLGARPELVFSDKSFTSRVTFSNNGSSLTILQLTRSDAGTYLAKSDEVKVNFTLHVYRELPEPMVICTGWNCSAESCRYELQCAVDPPGDNYFYWSYNNQPVNEGSEWVVERQHTEDPDLLPYTCTAQNPVSKRNTTVFPSALCAESTASIPADGELPTVCVRSPNVTGSPSHHCHCHAAPTPRWRLGNLRYLLQQPKYNRSRTGDWTALTLDCHRYHCYIKRQEEPQPICFCSSQSREGNRALRTSSKHGGLWGQEGARQGAEKSSSEVAVPHPEREMSPCSTCPS</sequence>
<dbReference type="PANTHER" id="PTHR12080:SF55">
    <property type="entry name" value="LYMPHOCYTE FUNCTION-ASSOCIATED ANTIGEN 3"/>
    <property type="match status" value="1"/>
</dbReference>
<dbReference type="InterPro" id="IPR036179">
    <property type="entry name" value="Ig-like_dom_sf"/>
</dbReference>
<dbReference type="InterPro" id="IPR015631">
    <property type="entry name" value="CD2/SLAM_rcpt"/>
</dbReference>
<keyword evidence="3" id="KW-0472">Membrane</keyword>
<keyword evidence="8" id="KW-1185">Reference proteome</keyword>
<dbReference type="Gene3D" id="2.60.40.10">
    <property type="entry name" value="Immunoglobulins"/>
    <property type="match status" value="2"/>
</dbReference>
<dbReference type="CDD" id="cd16842">
    <property type="entry name" value="Ig_SLAM-like_N"/>
    <property type="match status" value="1"/>
</dbReference>
<dbReference type="GeneTree" id="ENSGT01030000234540"/>
<name>A0A8V1AFC0_CHICK</name>
<evidence type="ECO:0000256" key="3">
    <source>
        <dbReference type="ARBA" id="ARBA00023136"/>
    </source>
</evidence>
<evidence type="ECO:0000256" key="1">
    <source>
        <dbReference type="ARBA" id="ARBA00004370"/>
    </source>
</evidence>
<dbReference type="AlphaFoldDB" id="A0A8V1AFC0"/>
<evidence type="ECO:0000313" key="7">
    <source>
        <dbReference type="Ensembl" id="ENSGALP00010041017.1"/>
    </source>
</evidence>
<evidence type="ECO:0000256" key="2">
    <source>
        <dbReference type="ARBA" id="ARBA00022729"/>
    </source>
</evidence>
<feature type="region of interest" description="Disordered" evidence="5">
    <location>
        <begin position="308"/>
        <end position="351"/>
    </location>
</feature>
<reference evidence="7" key="1">
    <citation type="submission" date="2020-11" db="EMBL/GenBank/DDBJ databases">
        <title>Gallus gallus (Chicken) genome, bGalGal1, GRCg7b, maternal haplotype autosomes + Z &amp; W.</title>
        <authorList>
            <person name="Warren W."/>
            <person name="Formenti G."/>
            <person name="Fedrigo O."/>
            <person name="Haase B."/>
            <person name="Mountcastle J."/>
            <person name="Balacco J."/>
            <person name="Tracey A."/>
            <person name="Schneider V."/>
            <person name="Okimoto R."/>
            <person name="Cheng H."/>
            <person name="Hawken R."/>
            <person name="Howe K."/>
            <person name="Jarvis E.D."/>
        </authorList>
    </citation>
    <scope>NUCLEOTIDE SEQUENCE [LARGE SCALE GENOMIC DNA]</scope>
    <source>
        <strain evidence="7">Broiler</strain>
    </source>
</reference>
<dbReference type="OrthoDB" id="8741746at2759"/>
<protein>
    <recommendedName>
        <fullName evidence="9">Ig-like domain-containing protein</fullName>
    </recommendedName>
</protein>
<keyword evidence="4" id="KW-0325">Glycoprotein</keyword>
<evidence type="ECO:0000313" key="8">
    <source>
        <dbReference type="Proteomes" id="UP000000539"/>
    </source>
</evidence>
<reference evidence="7" key="2">
    <citation type="submission" date="2025-08" db="UniProtKB">
        <authorList>
            <consortium name="Ensembl"/>
        </authorList>
    </citation>
    <scope>IDENTIFICATION</scope>
    <source>
        <strain evidence="7">broiler</strain>
    </source>
</reference>
<dbReference type="GO" id="GO:0016020">
    <property type="term" value="C:membrane"/>
    <property type="evidence" value="ECO:0007669"/>
    <property type="project" value="UniProtKB-SubCell"/>
</dbReference>
<evidence type="ECO:0000256" key="5">
    <source>
        <dbReference type="SAM" id="MobiDB-lite"/>
    </source>
</evidence>
<evidence type="ECO:0000256" key="6">
    <source>
        <dbReference type="SAM" id="SignalP"/>
    </source>
</evidence>
<dbReference type="Proteomes" id="UP000000539">
    <property type="component" value="Chromosome 25"/>
</dbReference>
<feature type="signal peptide" evidence="6">
    <location>
        <begin position="1"/>
        <end position="26"/>
    </location>
</feature>
<feature type="chain" id="PRO_5036482142" description="Ig-like domain-containing protein" evidence="6">
    <location>
        <begin position="27"/>
        <end position="351"/>
    </location>
</feature>
<dbReference type="PANTHER" id="PTHR12080">
    <property type="entry name" value="SIGNALING LYMPHOCYTIC ACTIVATION MOLECULE"/>
    <property type="match status" value="1"/>
</dbReference>
<gene>
    <name evidence="7" type="primary">LOC100857714</name>
</gene>
<dbReference type="SUPFAM" id="SSF48726">
    <property type="entry name" value="Immunoglobulin"/>
    <property type="match status" value="2"/>
</dbReference>
<proteinExistence type="predicted"/>
<dbReference type="Ensembl" id="ENSGALT00010067106.1">
    <property type="protein sequence ID" value="ENSGALP00010041017.1"/>
    <property type="gene ID" value="ENSGALG00010027685.1"/>
</dbReference>
<evidence type="ECO:0000256" key="4">
    <source>
        <dbReference type="ARBA" id="ARBA00023180"/>
    </source>
</evidence>